<accession>A0A0A8YZV4</accession>
<proteinExistence type="predicted"/>
<dbReference type="AlphaFoldDB" id="A0A0A8YZV4"/>
<evidence type="ECO:0000313" key="1">
    <source>
        <dbReference type="EMBL" id="JAD30978.1"/>
    </source>
</evidence>
<protein>
    <submittedName>
        <fullName evidence="1">Uncharacterized protein</fullName>
    </submittedName>
</protein>
<dbReference type="EMBL" id="GBRH01266917">
    <property type="protein sequence ID" value="JAD30978.1"/>
    <property type="molecule type" value="Transcribed_RNA"/>
</dbReference>
<organism evidence="1">
    <name type="scientific">Arundo donax</name>
    <name type="common">Giant reed</name>
    <name type="synonym">Donax arundinaceus</name>
    <dbReference type="NCBI Taxonomy" id="35708"/>
    <lineage>
        <taxon>Eukaryota</taxon>
        <taxon>Viridiplantae</taxon>
        <taxon>Streptophyta</taxon>
        <taxon>Embryophyta</taxon>
        <taxon>Tracheophyta</taxon>
        <taxon>Spermatophyta</taxon>
        <taxon>Magnoliopsida</taxon>
        <taxon>Liliopsida</taxon>
        <taxon>Poales</taxon>
        <taxon>Poaceae</taxon>
        <taxon>PACMAD clade</taxon>
        <taxon>Arundinoideae</taxon>
        <taxon>Arundineae</taxon>
        <taxon>Arundo</taxon>
    </lineage>
</organism>
<reference evidence="1" key="2">
    <citation type="journal article" date="2015" name="Data Brief">
        <title>Shoot transcriptome of the giant reed, Arundo donax.</title>
        <authorList>
            <person name="Barrero R.A."/>
            <person name="Guerrero F.D."/>
            <person name="Moolhuijzen P."/>
            <person name="Goolsby J.A."/>
            <person name="Tidwell J."/>
            <person name="Bellgard S.E."/>
            <person name="Bellgard M.I."/>
        </authorList>
    </citation>
    <scope>NUCLEOTIDE SEQUENCE</scope>
    <source>
        <tissue evidence="1">Shoot tissue taken approximately 20 cm above the soil surface</tissue>
    </source>
</reference>
<reference evidence="1" key="1">
    <citation type="submission" date="2014-09" db="EMBL/GenBank/DDBJ databases">
        <authorList>
            <person name="Magalhaes I.L.F."/>
            <person name="Oliveira U."/>
            <person name="Santos F.R."/>
            <person name="Vidigal T.H.D.A."/>
            <person name="Brescovit A.D."/>
            <person name="Santos A.J."/>
        </authorList>
    </citation>
    <scope>NUCLEOTIDE SEQUENCE</scope>
    <source>
        <tissue evidence="1">Shoot tissue taken approximately 20 cm above the soil surface</tissue>
    </source>
</reference>
<name>A0A0A8YZV4_ARUDO</name>
<sequence length="58" mass="6786">MELYQSRESRKTQEGYRLIAAPITCNCFSNNQTYTNIVQNFILVLNPQVWVTRFQVAS</sequence>